<evidence type="ECO:0000256" key="2">
    <source>
        <dbReference type="ARBA" id="ARBA00022692"/>
    </source>
</evidence>
<gene>
    <name evidence="6" type="ORF">D5018_01905</name>
</gene>
<evidence type="ECO:0000313" key="7">
    <source>
        <dbReference type="Proteomes" id="UP000281474"/>
    </source>
</evidence>
<evidence type="ECO:0000313" key="6">
    <source>
        <dbReference type="EMBL" id="RLV61468.1"/>
    </source>
</evidence>
<accession>A0A3L8Q308</accession>
<dbReference type="EMBL" id="QZEI01000003">
    <property type="protein sequence ID" value="RLV61468.1"/>
    <property type="molecule type" value="Genomic_DNA"/>
</dbReference>
<protein>
    <submittedName>
        <fullName evidence="6">Uncharacterized protein</fullName>
    </submittedName>
</protein>
<name>A0A3L8Q308_9GAMM</name>
<organism evidence="6 7">
    <name type="scientific">Parashewanella curva</name>
    <dbReference type="NCBI Taxonomy" id="2338552"/>
    <lineage>
        <taxon>Bacteria</taxon>
        <taxon>Pseudomonadati</taxon>
        <taxon>Pseudomonadota</taxon>
        <taxon>Gammaproteobacteria</taxon>
        <taxon>Alteromonadales</taxon>
        <taxon>Shewanellaceae</taxon>
        <taxon>Parashewanella</taxon>
    </lineage>
</organism>
<dbReference type="GO" id="GO:0016020">
    <property type="term" value="C:membrane"/>
    <property type="evidence" value="ECO:0007669"/>
    <property type="project" value="UniProtKB-SubCell"/>
</dbReference>
<keyword evidence="7" id="KW-1185">Reference proteome</keyword>
<feature type="transmembrane region" description="Helical" evidence="5">
    <location>
        <begin position="6"/>
        <end position="29"/>
    </location>
</feature>
<dbReference type="AlphaFoldDB" id="A0A3L8Q308"/>
<proteinExistence type="predicted"/>
<evidence type="ECO:0000256" key="1">
    <source>
        <dbReference type="ARBA" id="ARBA00004141"/>
    </source>
</evidence>
<evidence type="ECO:0000256" key="5">
    <source>
        <dbReference type="SAM" id="Phobius"/>
    </source>
</evidence>
<comment type="caution">
    <text evidence="6">The sequence shown here is derived from an EMBL/GenBank/DDBJ whole genome shotgun (WGS) entry which is preliminary data.</text>
</comment>
<keyword evidence="2 5" id="KW-0812">Transmembrane</keyword>
<reference evidence="6 7" key="1">
    <citation type="submission" date="2018-09" db="EMBL/GenBank/DDBJ databases">
        <title>Phylogeny of the Shewanellaceae, and recommendation for two new genera, Pseudoshewanella and Parashewanella.</title>
        <authorList>
            <person name="Wang G."/>
        </authorList>
    </citation>
    <scope>NUCLEOTIDE SEQUENCE [LARGE SCALE GENOMIC DNA]</scope>
    <source>
        <strain evidence="6 7">C51</strain>
    </source>
</reference>
<evidence type="ECO:0000256" key="4">
    <source>
        <dbReference type="ARBA" id="ARBA00023136"/>
    </source>
</evidence>
<dbReference type="InterPro" id="IPR029020">
    <property type="entry name" value="Ammonium/urea_transptr"/>
</dbReference>
<keyword evidence="4 5" id="KW-0472">Membrane</keyword>
<dbReference type="OrthoDB" id="9814202at2"/>
<evidence type="ECO:0000256" key="3">
    <source>
        <dbReference type="ARBA" id="ARBA00022989"/>
    </source>
</evidence>
<dbReference type="Gene3D" id="1.10.3430.10">
    <property type="entry name" value="Ammonium transporter AmtB like domains"/>
    <property type="match status" value="1"/>
</dbReference>
<keyword evidence="3 5" id="KW-1133">Transmembrane helix</keyword>
<comment type="subcellular location">
    <subcellularLocation>
        <location evidence="1">Membrane</location>
        <topology evidence="1">Multi-pass membrane protein</topology>
    </subcellularLocation>
</comment>
<sequence length="62" mass="7237">MLHYPGAKYSFLLIFIINFDVSLGLWWILDKLVGLRVSKEQELQGLELLECGMEAYPEFTTR</sequence>
<dbReference type="Proteomes" id="UP000281474">
    <property type="component" value="Unassembled WGS sequence"/>
</dbReference>